<dbReference type="EMBL" id="ASVY01000002">
    <property type="protein sequence ID" value="EOT62025.1"/>
    <property type="molecule type" value="Genomic_DNA"/>
</dbReference>
<feature type="transmembrane region" description="Helical" evidence="1">
    <location>
        <begin position="76"/>
        <end position="93"/>
    </location>
</feature>
<evidence type="ECO:0000313" key="4">
    <source>
        <dbReference type="Proteomes" id="UP000013858"/>
    </source>
</evidence>
<keyword evidence="5" id="KW-1185">Reference proteome</keyword>
<feature type="transmembrane region" description="Helical" evidence="1">
    <location>
        <begin position="523"/>
        <end position="541"/>
    </location>
</feature>
<feature type="transmembrane region" description="Helical" evidence="1">
    <location>
        <begin position="374"/>
        <end position="390"/>
    </location>
</feature>
<feature type="transmembrane region" description="Helical" evidence="1">
    <location>
        <begin position="156"/>
        <end position="174"/>
    </location>
</feature>
<feature type="transmembrane region" description="Helical" evidence="1">
    <location>
        <begin position="128"/>
        <end position="144"/>
    </location>
</feature>
<feature type="transmembrane region" description="Helical" evidence="1">
    <location>
        <begin position="100"/>
        <end position="122"/>
    </location>
</feature>
<keyword evidence="1" id="KW-0812">Transmembrane</keyword>
<dbReference type="Proteomes" id="UP000013858">
    <property type="component" value="Unassembled WGS sequence"/>
</dbReference>
<evidence type="ECO:0000313" key="5">
    <source>
        <dbReference type="Proteomes" id="UP000014197"/>
    </source>
</evidence>
<feature type="transmembrane region" description="Helical" evidence="1">
    <location>
        <begin position="284"/>
        <end position="303"/>
    </location>
</feature>
<protein>
    <recommendedName>
        <fullName evidence="6">Membrane protein 6-pyruvoyl-tetrahydropterin synthase-related domain-containing protein</fullName>
    </recommendedName>
</protein>
<accession>R2QZG8</accession>
<dbReference type="OrthoDB" id="9784157at2"/>
<name>R2QZG8_9ENTE</name>
<feature type="transmembrane region" description="Helical" evidence="1">
    <location>
        <begin position="315"/>
        <end position="333"/>
    </location>
</feature>
<evidence type="ECO:0000313" key="3">
    <source>
        <dbReference type="EMBL" id="EOT62025.1"/>
    </source>
</evidence>
<feature type="transmembrane region" description="Helical" evidence="1">
    <location>
        <begin position="186"/>
        <end position="210"/>
    </location>
</feature>
<keyword evidence="1" id="KW-0472">Membrane</keyword>
<dbReference type="EMBL" id="AJAR01000001">
    <property type="protein sequence ID" value="EOI00791.1"/>
    <property type="molecule type" value="Genomic_DNA"/>
</dbReference>
<proteinExistence type="predicted"/>
<sequence>MNLKYKKVKITLLLVLLCISIISIFPYFFNNYIFSQDDLLFHRTRLESYTQAVKHLDFFPRVFSTMGLNFGYGADLFYPSILLLPFAFFRIIGIAFVPSYYLYQLLISFVTATCAYYFLYSIKKSRKLALLFSCFYTLSTYRLIDQSVRAALGETLAFAFLPLFILGVYSIFYGNKHRWQLLGIGMSLLIASHLITAFYSSILLIIFILINWKKCRQAQINSLFKAGLLSLGLSAWFLFPYLEQIHHLTFNFNNTTLWASGLNFSLGDLFTNSLANVSAPFTELKPNIGLFLLVTVIIAVFSYRKSTTPVKHITVATLFFILLATNIFPWGFFKVSVLATIQFPWRLLLFASFFASLLAVCLVEQFCLLSKKNVLLFITLSSFLTLGFNINNLTQSAVQNNVTVTNENFTDFYESEIGHGKEYLVKNTDFKKYFASPGLFIDGIPYADLSRNTVNKYNDSAFTVRTNGTQEVQLPKFYYVGYEVTVDQRVVPNYNKDGLVTVKLEPGAHELSITYKKTIIQKVSAIFSVLLAVLILLFNVIKNKQTNKSCSILLFKAR</sequence>
<evidence type="ECO:0008006" key="6">
    <source>
        <dbReference type="Google" id="ProtNLM"/>
    </source>
</evidence>
<keyword evidence="1" id="KW-1133">Transmembrane helix</keyword>
<dbReference type="Proteomes" id="UP000014197">
    <property type="component" value="Unassembled WGS sequence"/>
</dbReference>
<dbReference type="AlphaFoldDB" id="R2QZG8"/>
<dbReference type="PATRIC" id="fig|1158608.3.peg.41"/>
<reference evidence="3 5" key="2">
    <citation type="submission" date="2013-03" db="EMBL/GenBank/DDBJ databases">
        <title>The Genome Sequence of Enterococcus haemoperoxidus BAA-382 (PacBio/Illumina hybrid assembly).</title>
        <authorList>
            <consortium name="The Broad Institute Genomics Platform"/>
            <consortium name="The Broad Institute Genome Sequencing Center for Infectious Disease"/>
            <person name="Earl A."/>
            <person name="Russ C."/>
            <person name="Gilmore M."/>
            <person name="Surin D."/>
            <person name="Walker B."/>
            <person name="Young S."/>
            <person name="Zeng Q."/>
            <person name="Gargeya S."/>
            <person name="Fitzgerald M."/>
            <person name="Haas B."/>
            <person name="Abouelleil A."/>
            <person name="Allen A.W."/>
            <person name="Alvarado L."/>
            <person name="Arachchi H.M."/>
            <person name="Berlin A.M."/>
            <person name="Chapman S.B."/>
            <person name="Gainer-Dewar J."/>
            <person name="Goldberg J."/>
            <person name="Griggs A."/>
            <person name="Gujja S."/>
            <person name="Hansen M."/>
            <person name="Howarth C."/>
            <person name="Imamovic A."/>
            <person name="Ireland A."/>
            <person name="Larimer J."/>
            <person name="McCowan C."/>
            <person name="Murphy C."/>
            <person name="Pearson M."/>
            <person name="Poon T.W."/>
            <person name="Priest M."/>
            <person name="Roberts A."/>
            <person name="Saif S."/>
            <person name="Shea T."/>
            <person name="Sisk P."/>
            <person name="Sykes S."/>
            <person name="Wortman J."/>
            <person name="Nusbaum C."/>
            <person name="Birren B."/>
        </authorList>
    </citation>
    <scope>NUCLEOTIDE SEQUENCE [LARGE SCALE GENOMIC DNA]</scope>
    <source>
        <strain evidence="3 5">ATCC BAA-382</strain>
    </source>
</reference>
<comment type="caution">
    <text evidence="2">The sequence shown here is derived from an EMBL/GenBank/DDBJ whole genome shotgun (WGS) entry which is preliminary data.</text>
</comment>
<evidence type="ECO:0000313" key="2">
    <source>
        <dbReference type="EMBL" id="EOI00791.1"/>
    </source>
</evidence>
<dbReference type="eggNOG" id="COG5617">
    <property type="taxonomic scope" value="Bacteria"/>
</dbReference>
<evidence type="ECO:0000256" key="1">
    <source>
        <dbReference type="SAM" id="Phobius"/>
    </source>
</evidence>
<feature type="transmembrane region" description="Helical" evidence="1">
    <location>
        <begin position="12"/>
        <end position="29"/>
    </location>
</feature>
<dbReference type="RefSeq" id="WP_010760277.1">
    <property type="nucleotide sequence ID" value="NZ_KB946314.1"/>
</dbReference>
<organism evidence="2 4">
    <name type="scientific">Enterococcus haemoperoxidus ATCC BAA-382</name>
    <dbReference type="NCBI Taxonomy" id="1158608"/>
    <lineage>
        <taxon>Bacteria</taxon>
        <taxon>Bacillati</taxon>
        <taxon>Bacillota</taxon>
        <taxon>Bacilli</taxon>
        <taxon>Lactobacillales</taxon>
        <taxon>Enterococcaceae</taxon>
        <taxon>Enterococcus</taxon>
    </lineage>
</organism>
<feature type="transmembrane region" description="Helical" evidence="1">
    <location>
        <begin position="345"/>
        <end position="362"/>
    </location>
</feature>
<gene>
    <name evidence="3" type="ORF">I583_01025</name>
    <name evidence="2" type="ORF">UAW_00058</name>
</gene>
<reference evidence="2 4" key="1">
    <citation type="submission" date="2013-02" db="EMBL/GenBank/DDBJ databases">
        <title>The Genome Sequence of Enterococcus haemoperoxidus BAA-382.</title>
        <authorList>
            <consortium name="The Broad Institute Genome Sequencing Platform"/>
            <consortium name="The Broad Institute Genome Sequencing Center for Infectious Disease"/>
            <person name="Earl A.M."/>
            <person name="Gilmore M.S."/>
            <person name="Lebreton F."/>
            <person name="Walker B."/>
            <person name="Young S.K."/>
            <person name="Zeng Q."/>
            <person name="Gargeya S."/>
            <person name="Fitzgerald M."/>
            <person name="Haas B."/>
            <person name="Abouelleil A."/>
            <person name="Alvarado L."/>
            <person name="Arachchi H.M."/>
            <person name="Berlin A.M."/>
            <person name="Chapman S.B."/>
            <person name="Dewar J."/>
            <person name="Goldberg J."/>
            <person name="Griggs A."/>
            <person name="Gujja S."/>
            <person name="Hansen M."/>
            <person name="Howarth C."/>
            <person name="Imamovic A."/>
            <person name="Larimer J."/>
            <person name="McCowan C."/>
            <person name="Murphy C."/>
            <person name="Neiman D."/>
            <person name="Pearson M."/>
            <person name="Priest M."/>
            <person name="Roberts A."/>
            <person name="Saif S."/>
            <person name="Shea T."/>
            <person name="Sisk P."/>
            <person name="Sykes S."/>
            <person name="Wortman J."/>
            <person name="Nusbaum C."/>
            <person name="Birren B."/>
        </authorList>
    </citation>
    <scope>NUCLEOTIDE SEQUENCE [LARGE SCALE GENOMIC DNA]</scope>
    <source>
        <strain evidence="2 4">ATCC BAA-382</strain>
    </source>
</reference>
<feature type="transmembrane region" description="Helical" evidence="1">
    <location>
        <begin position="222"/>
        <end position="242"/>
    </location>
</feature>